<protein>
    <submittedName>
        <fullName evidence="3">Uncharacterized protein</fullName>
    </submittedName>
</protein>
<evidence type="ECO:0000256" key="1">
    <source>
        <dbReference type="SAM" id="Coils"/>
    </source>
</evidence>
<evidence type="ECO:0000256" key="2">
    <source>
        <dbReference type="SAM" id="MobiDB-lite"/>
    </source>
</evidence>
<dbReference type="AlphaFoldDB" id="A0A3P5X3K2"/>
<name>A0A3P5X3K2_9BACL</name>
<feature type="coiled-coil region" evidence="1">
    <location>
        <begin position="69"/>
        <end position="133"/>
    </location>
</feature>
<evidence type="ECO:0000313" key="3">
    <source>
        <dbReference type="EMBL" id="VDC28811.1"/>
    </source>
</evidence>
<accession>A0A3P5X3K2</accession>
<keyword evidence="4" id="KW-1185">Reference proteome</keyword>
<dbReference type="RefSeq" id="WP_124070410.1">
    <property type="nucleotide sequence ID" value="NZ_CBCRXF010000001.1"/>
</dbReference>
<keyword evidence="1" id="KW-0175">Coiled coil</keyword>
<proteinExistence type="predicted"/>
<dbReference type="Proteomes" id="UP000270468">
    <property type="component" value="Unassembled WGS sequence"/>
</dbReference>
<feature type="region of interest" description="Disordered" evidence="2">
    <location>
        <begin position="154"/>
        <end position="175"/>
    </location>
</feature>
<evidence type="ECO:0000313" key="4">
    <source>
        <dbReference type="Proteomes" id="UP000270468"/>
    </source>
</evidence>
<organism evidence="3 4">
    <name type="scientific">Filibacter tadaridae</name>
    <dbReference type="NCBI Taxonomy" id="2483811"/>
    <lineage>
        <taxon>Bacteria</taxon>
        <taxon>Bacillati</taxon>
        <taxon>Bacillota</taxon>
        <taxon>Bacilli</taxon>
        <taxon>Bacillales</taxon>
        <taxon>Caryophanaceae</taxon>
        <taxon>Filibacter</taxon>
    </lineage>
</organism>
<reference evidence="3 4" key="1">
    <citation type="submission" date="2018-11" db="EMBL/GenBank/DDBJ databases">
        <authorList>
            <person name="Criscuolo A."/>
        </authorList>
    </citation>
    <scope>NUCLEOTIDE SEQUENCE [LARGE SCALE GENOMIC DNA]</scope>
    <source>
        <strain evidence="3">ATB-66</strain>
    </source>
</reference>
<dbReference type="EMBL" id="UXAV01000042">
    <property type="protein sequence ID" value="VDC28811.1"/>
    <property type="molecule type" value="Genomic_DNA"/>
</dbReference>
<gene>
    <name evidence="3" type="ORF">FILTAD_01853</name>
</gene>
<sequence>MKLVKGVKGKVIAGILVVALVAGGIGAAANNATFTEFISSAATSLFVKVAGWAGFEVQENSKGKITLIEKKVKEEFDAAQEKVQKHLEKSVSKGNAEIDKEYGKLVKEIEKSIKNETAEAERLITENVEHEVNVGKKNLQTAAQKKAQELINTANQQLPDPGYVKSPLLTNTVPK</sequence>